<evidence type="ECO:0000259" key="2">
    <source>
        <dbReference type="PROSITE" id="PS50181"/>
    </source>
</evidence>
<proteinExistence type="predicted"/>
<dbReference type="InterPro" id="IPR036047">
    <property type="entry name" value="F-box-like_dom_sf"/>
</dbReference>
<dbReference type="Pfam" id="PF12937">
    <property type="entry name" value="F-box-like"/>
    <property type="match status" value="1"/>
</dbReference>
<dbReference type="Proteomes" id="UP000244722">
    <property type="component" value="Unassembled WGS sequence"/>
</dbReference>
<accession>A0A2T6ZLG6</accession>
<feature type="compositionally biased region" description="Low complexity" evidence="1">
    <location>
        <begin position="29"/>
        <end position="40"/>
    </location>
</feature>
<reference evidence="3 4" key="1">
    <citation type="submission" date="2017-04" db="EMBL/GenBank/DDBJ databases">
        <title>Draft genome sequence of Tuber borchii Vittad., a whitish edible truffle.</title>
        <authorList>
            <consortium name="DOE Joint Genome Institute"/>
            <person name="Murat C."/>
            <person name="Kuo A."/>
            <person name="Barry K.W."/>
            <person name="Clum A."/>
            <person name="Dockter R.B."/>
            <person name="Fauchery L."/>
            <person name="Iotti M."/>
            <person name="Kohler A."/>
            <person name="Labutti K."/>
            <person name="Lindquist E.A."/>
            <person name="Lipzen A."/>
            <person name="Ohm R.A."/>
            <person name="Wang M."/>
            <person name="Grigoriev I.V."/>
            <person name="Zambonelli A."/>
            <person name="Martin F.M."/>
        </authorList>
    </citation>
    <scope>NUCLEOTIDE SEQUENCE [LARGE SCALE GENOMIC DNA]</scope>
    <source>
        <strain evidence="3 4">Tbo3840</strain>
    </source>
</reference>
<evidence type="ECO:0000313" key="3">
    <source>
        <dbReference type="EMBL" id="PUU76264.1"/>
    </source>
</evidence>
<dbReference type="PANTHER" id="PTHR21601:SF0">
    <property type="entry name" value="PROTEIN SPA2-RELATED"/>
    <property type="match status" value="1"/>
</dbReference>
<dbReference type="CDD" id="cd09917">
    <property type="entry name" value="F-box_SF"/>
    <property type="match status" value="1"/>
</dbReference>
<feature type="domain" description="F-box" evidence="2">
    <location>
        <begin position="81"/>
        <end position="127"/>
    </location>
</feature>
<evidence type="ECO:0000313" key="4">
    <source>
        <dbReference type="Proteomes" id="UP000244722"/>
    </source>
</evidence>
<sequence>MNMERIVRKMSSLSYLINRPAAQRPSPVPTAAEPPVAPAQEARRLSPALPVLRLQPAPKRSKEPVSPPPWLPPAPPGPPGTGPITQLPTEILLQIFGHLPTAKDIGVATRVCRRWYVTALEILYRGLEIGRFGLDSAAEHKLFVQVASHTFQNPELCAIVKTLTLRSQSFINSTYVFPAQPLSNLTSLEQLTWLAVDLVLDSYQSSQKPLYGVINGLKLPQSIRRLHIGLRYYMNAERDLGYISGEDLKGRLPHLEEFRYSRIRLWSELVGKQKLVEEEAQGKIVAVNDDAAGESDKLGEMDKSPALFQVIIANLSPLTTLQTLTLDCPLNPASFTYTLTPALQQEMRVSFLTINSFLFPPNSTPPFGPLDREVTRSARDKLLRLTTIQLYELSVDVSDEAARRIATTGDENATDMPSYLPSIPTFHPRRNQAREKLATLITRRFAALLTDVLIEIRARCPRICTLREFVPAPEFPRRGRCGDSKAHKYVIERIYETLEDVGLRNVVCLKARMGTGDSEWVKVDVWRGNAGRAEVASLVPEASAKVLNEGIKVTYSHGSVESIRRGVLEEVGGGRWRIAEALEL</sequence>
<dbReference type="PROSITE" id="PS50181">
    <property type="entry name" value="FBOX"/>
    <property type="match status" value="1"/>
</dbReference>
<dbReference type="EMBL" id="NESQ01000194">
    <property type="protein sequence ID" value="PUU76264.1"/>
    <property type="molecule type" value="Genomic_DNA"/>
</dbReference>
<dbReference type="Gene3D" id="1.20.1280.50">
    <property type="match status" value="1"/>
</dbReference>
<keyword evidence="4" id="KW-1185">Reference proteome</keyword>
<dbReference type="SMART" id="SM00256">
    <property type="entry name" value="FBOX"/>
    <property type="match status" value="1"/>
</dbReference>
<gene>
    <name evidence="3" type="ORF">B9Z19DRAFT_1129979</name>
</gene>
<feature type="region of interest" description="Disordered" evidence="1">
    <location>
        <begin position="18"/>
        <end position="84"/>
    </location>
</feature>
<dbReference type="STRING" id="42251.A0A2T6ZLG6"/>
<name>A0A2T6ZLG6_TUBBO</name>
<dbReference type="InterPro" id="IPR039892">
    <property type="entry name" value="Spa2/Sph1"/>
</dbReference>
<dbReference type="SMART" id="SM00555">
    <property type="entry name" value="GIT"/>
    <property type="match status" value="2"/>
</dbReference>
<dbReference type="Pfam" id="PF08518">
    <property type="entry name" value="GIT_SHD"/>
    <property type="match status" value="2"/>
</dbReference>
<dbReference type="AlphaFoldDB" id="A0A2T6ZLG6"/>
<protein>
    <recommendedName>
        <fullName evidence="2">F-box domain-containing protein</fullName>
    </recommendedName>
</protein>
<dbReference type="InterPro" id="IPR013724">
    <property type="entry name" value="GIT_SHD"/>
</dbReference>
<dbReference type="GO" id="GO:0005078">
    <property type="term" value="F:MAP-kinase scaffold activity"/>
    <property type="evidence" value="ECO:0007669"/>
    <property type="project" value="TreeGrafter"/>
</dbReference>
<dbReference type="InterPro" id="IPR001810">
    <property type="entry name" value="F-box_dom"/>
</dbReference>
<dbReference type="OrthoDB" id="5588096at2759"/>
<dbReference type="SUPFAM" id="SSF81383">
    <property type="entry name" value="F-box domain"/>
    <property type="match status" value="1"/>
</dbReference>
<dbReference type="PANTHER" id="PTHR21601">
    <property type="entry name" value="SPA2 PROTEIN"/>
    <property type="match status" value="1"/>
</dbReference>
<comment type="caution">
    <text evidence="3">The sequence shown here is derived from an EMBL/GenBank/DDBJ whole genome shotgun (WGS) entry which is preliminary data.</text>
</comment>
<organism evidence="3 4">
    <name type="scientific">Tuber borchii</name>
    <name type="common">White truffle</name>
    <dbReference type="NCBI Taxonomy" id="42251"/>
    <lineage>
        <taxon>Eukaryota</taxon>
        <taxon>Fungi</taxon>
        <taxon>Dikarya</taxon>
        <taxon>Ascomycota</taxon>
        <taxon>Pezizomycotina</taxon>
        <taxon>Pezizomycetes</taxon>
        <taxon>Pezizales</taxon>
        <taxon>Tuberaceae</taxon>
        <taxon>Tuber</taxon>
    </lineage>
</organism>
<feature type="compositionally biased region" description="Pro residues" evidence="1">
    <location>
        <begin position="65"/>
        <end position="81"/>
    </location>
</feature>
<evidence type="ECO:0000256" key="1">
    <source>
        <dbReference type="SAM" id="MobiDB-lite"/>
    </source>
</evidence>